<organism evidence="2 3">
    <name type="scientific">Sporofaciens musculi</name>
    <dbReference type="NCBI Taxonomy" id="2681861"/>
    <lineage>
        <taxon>Bacteria</taxon>
        <taxon>Bacillati</taxon>
        <taxon>Bacillota</taxon>
        <taxon>Clostridia</taxon>
        <taxon>Lachnospirales</taxon>
        <taxon>Lachnospiraceae</taxon>
        <taxon>Sporofaciens</taxon>
    </lineage>
</organism>
<dbReference type="Proteomes" id="UP000460412">
    <property type="component" value="Unassembled WGS sequence"/>
</dbReference>
<keyword evidence="3" id="KW-1185">Reference proteome</keyword>
<dbReference type="Pfam" id="PF13416">
    <property type="entry name" value="SBP_bac_8"/>
    <property type="match status" value="1"/>
</dbReference>
<evidence type="ECO:0000313" key="2">
    <source>
        <dbReference type="EMBL" id="MXP77709.1"/>
    </source>
</evidence>
<reference evidence="2 3" key="1">
    <citation type="submission" date="2019-12" db="EMBL/GenBank/DDBJ databases">
        <title>Sporaefaciens musculi gen. nov., sp. nov., a novel bacterium isolated from the caecum of an obese mouse.</title>
        <authorList>
            <person name="Rasmussen T.S."/>
            <person name="Streidl T."/>
            <person name="Hitch T.C.A."/>
            <person name="Wortmann E."/>
            <person name="Deptula P."/>
            <person name="Hansen M."/>
            <person name="Nielsen D.S."/>
            <person name="Clavel T."/>
            <person name="Vogensen F.K."/>
        </authorList>
    </citation>
    <scope>NUCLEOTIDE SEQUENCE [LARGE SCALE GENOMIC DNA]</scope>
    <source>
        <strain evidence="2 3">WCA-9-b2</strain>
    </source>
</reference>
<evidence type="ECO:0000256" key="1">
    <source>
        <dbReference type="SAM" id="SignalP"/>
    </source>
</evidence>
<dbReference type="EMBL" id="WUQX01000001">
    <property type="protein sequence ID" value="MXP77709.1"/>
    <property type="molecule type" value="Genomic_DNA"/>
</dbReference>
<dbReference type="CDD" id="cd13585">
    <property type="entry name" value="PBP2_TMBP_like"/>
    <property type="match status" value="1"/>
</dbReference>
<dbReference type="PANTHER" id="PTHR43649:SF12">
    <property type="entry name" value="DIACETYLCHITOBIOSE BINDING PROTEIN DASA"/>
    <property type="match status" value="1"/>
</dbReference>
<protein>
    <submittedName>
        <fullName evidence="2">Extracellular solute-binding protein</fullName>
    </submittedName>
</protein>
<dbReference type="Gene3D" id="3.40.190.10">
    <property type="entry name" value="Periplasmic binding protein-like II"/>
    <property type="match status" value="1"/>
</dbReference>
<dbReference type="InterPro" id="IPR050490">
    <property type="entry name" value="Bact_solute-bd_prot1"/>
</dbReference>
<dbReference type="InterPro" id="IPR006059">
    <property type="entry name" value="SBP"/>
</dbReference>
<gene>
    <name evidence="2" type="ORF">GN277_20850</name>
</gene>
<feature type="chain" id="PRO_5031348281" evidence="1">
    <location>
        <begin position="20"/>
        <end position="441"/>
    </location>
</feature>
<dbReference type="PANTHER" id="PTHR43649">
    <property type="entry name" value="ARABINOSE-BINDING PROTEIN-RELATED"/>
    <property type="match status" value="1"/>
</dbReference>
<sequence length="441" mass="48868">MKKKLLSTLLCTSMIAALAAGCGGNGNSGGSEGGGDSKDDSGKTTLTMWLPPLDDDTENNFKPLLADFEEENNCEVKITLIPWDTYEEKWSTAISGGEGPDIGYMYAEMYPTYISSGAVIDLTDMVDDADYDEYLYLDRGEMMGGLYGMPIVTGVPFVLYYNQDILDSLEETAPETWEDFARICEKATQDTNGDGKIDQYGYAVGLNSGNMSNLYMMNSYIYSLIWQAGGDIYADDLKSARFNDKNGTEAIEFFLSLKDYMPENLLSLSGQDAFSTVFGAGKAAFGVTRSSQSHETMFKESYPDLNWDYVTSLKNEDYGTFGAADSLSIMSTCENPELAMDLIKYICSSEFMNEYHKVAPGAPLTKSESYNGDPKMERIVTEDRDKWRPLQVGPCGSEILENLAAHIQSIMEGKMEVQEALDESAEFANDTLDEYWADNEE</sequence>
<feature type="signal peptide" evidence="1">
    <location>
        <begin position="1"/>
        <end position="19"/>
    </location>
</feature>
<dbReference type="SUPFAM" id="SSF53850">
    <property type="entry name" value="Periplasmic binding protein-like II"/>
    <property type="match status" value="1"/>
</dbReference>
<name>A0A7X3SKN7_9FIRM</name>
<comment type="caution">
    <text evidence="2">The sequence shown here is derived from an EMBL/GenBank/DDBJ whole genome shotgun (WGS) entry which is preliminary data.</text>
</comment>
<dbReference type="AlphaFoldDB" id="A0A7X3SKN7"/>
<accession>A0A7X3SKN7</accession>
<dbReference type="PROSITE" id="PS51257">
    <property type="entry name" value="PROKAR_LIPOPROTEIN"/>
    <property type="match status" value="1"/>
</dbReference>
<keyword evidence="1" id="KW-0732">Signal</keyword>
<proteinExistence type="predicted"/>
<evidence type="ECO:0000313" key="3">
    <source>
        <dbReference type="Proteomes" id="UP000460412"/>
    </source>
</evidence>